<organism evidence="1 2">
    <name type="scientific">Gracilariopsis chorda</name>
    <dbReference type="NCBI Taxonomy" id="448386"/>
    <lineage>
        <taxon>Eukaryota</taxon>
        <taxon>Rhodophyta</taxon>
        <taxon>Florideophyceae</taxon>
        <taxon>Rhodymeniophycidae</taxon>
        <taxon>Gracilariales</taxon>
        <taxon>Gracilariaceae</taxon>
        <taxon>Gracilariopsis</taxon>
    </lineage>
</organism>
<dbReference type="GO" id="GO:0003690">
    <property type="term" value="F:double-stranded DNA binding"/>
    <property type="evidence" value="ECO:0007669"/>
    <property type="project" value="TreeGrafter"/>
</dbReference>
<gene>
    <name evidence="1" type="ORF">BWQ96_04859</name>
</gene>
<dbReference type="Gene3D" id="3.40.50.300">
    <property type="entry name" value="P-loop containing nucleotide triphosphate hydrolases"/>
    <property type="match status" value="1"/>
</dbReference>
<dbReference type="Pfam" id="PF13671">
    <property type="entry name" value="AAA_33"/>
    <property type="match status" value="2"/>
</dbReference>
<evidence type="ECO:0008006" key="3">
    <source>
        <dbReference type="Google" id="ProtNLM"/>
    </source>
</evidence>
<dbReference type="Proteomes" id="UP000247409">
    <property type="component" value="Unassembled WGS sequence"/>
</dbReference>
<dbReference type="STRING" id="448386.A0A2V3ITA8"/>
<dbReference type="OrthoDB" id="3512845at2759"/>
<dbReference type="AlphaFoldDB" id="A0A2V3ITA8"/>
<dbReference type="PANTHER" id="PTHR12083:SF9">
    <property type="entry name" value="BIFUNCTIONAL POLYNUCLEOTIDE PHOSPHATASE_KINASE"/>
    <property type="match status" value="1"/>
</dbReference>
<dbReference type="GO" id="GO:0006281">
    <property type="term" value="P:DNA repair"/>
    <property type="evidence" value="ECO:0007669"/>
    <property type="project" value="TreeGrafter"/>
</dbReference>
<dbReference type="EMBL" id="NBIV01000062">
    <property type="protein sequence ID" value="PXF45339.1"/>
    <property type="molecule type" value="Genomic_DNA"/>
</dbReference>
<dbReference type="SUPFAM" id="SSF52540">
    <property type="entry name" value="P-loop containing nucleoside triphosphate hydrolases"/>
    <property type="match status" value="1"/>
</dbReference>
<dbReference type="PANTHER" id="PTHR12083">
    <property type="entry name" value="BIFUNCTIONAL POLYNUCLEOTIDE PHOSPHATASE/KINASE"/>
    <property type="match status" value="1"/>
</dbReference>
<dbReference type="GO" id="GO:0046403">
    <property type="term" value="F:polynucleotide 3'-phosphatase activity"/>
    <property type="evidence" value="ECO:0007669"/>
    <property type="project" value="TreeGrafter"/>
</dbReference>
<reference evidence="1 2" key="1">
    <citation type="journal article" date="2018" name="Mol. Biol. Evol.">
        <title>Analysis of the draft genome of the red seaweed Gracilariopsis chorda provides insights into genome size evolution in Rhodophyta.</title>
        <authorList>
            <person name="Lee J."/>
            <person name="Yang E.C."/>
            <person name="Graf L."/>
            <person name="Yang J.H."/>
            <person name="Qiu H."/>
            <person name="Zel Zion U."/>
            <person name="Chan C.X."/>
            <person name="Stephens T.G."/>
            <person name="Weber A.P.M."/>
            <person name="Boo G.H."/>
            <person name="Boo S.M."/>
            <person name="Kim K.M."/>
            <person name="Shin Y."/>
            <person name="Jung M."/>
            <person name="Lee S.J."/>
            <person name="Yim H.S."/>
            <person name="Lee J.H."/>
            <person name="Bhattacharya D."/>
            <person name="Yoon H.S."/>
        </authorList>
    </citation>
    <scope>NUCLEOTIDE SEQUENCE [LARGE SCALE GENOMIC DNA]</scope>
    <source>
        <strain evidence="1 2">SKKU-2015</strain>
        <tissue evidence="1">Whole body</tissue>
    </source>
</reference>
<dbReference type="GO" id="GO:0046404">
    <property type="term" value="F:ATP-dependent polydeoxyribonucleotide 5'-hydroxyl-kinase activity"/>
    <property type="evidence" value="ECO:0007669"/>
    <property type="project" value="TreeGrafter"/>
</dbReference>
<sequence>MDAINPNNRTNDFVQLQAASKEDAPHTPPPRMLVLVGIPGSGKSTFAKQLCELGWARISQDDLGTRRKCEVLTVEHLCTGTNVVIDRCNFDKAQRKRWVDYASARGSACGVIVFATSLQDCLQRVRNRRGHPTLEGDQSVGVIKRVAESFEFPDRTEGFAFCRVIRSETDATRVLSELLSAP</sequence>
<name>A0A2V3ITA8_9FLOR</name>
<protein>
    <recommendedName>
        <fullName evidence="3">Bifunctional polynucleotide phosphatase/kinase</fullName>
    </recommendedName>
</protein>
<accession>A0A2V3ITA8</accession>
<comment type="caution">
    <text evidence="1">The sequence shown here is derived from an EMBL/GenBank/DDBJ whole genome shotgun (WGS) entry which is preliminary data.</text>
</comment>
<evidence type="ECO:0000313" key="2">
    <source>
        <dbReference type="Proteomes" id="UP000247409"/>
    </source>
</evidence>
<dbReference type="InterPro" id="IPR027417">
    <property type="entry name" value="P-loop_NTPase"/>
</dbReference>
<evidence type="ECO:0000313" key="1">
    <source>
        <dbReference type="EMBL" id="PXF45339.1"/>
    </source>
</evidence>
<keyword evidence="2" id="KW-1185">Reference proteome</keyword>
<proteinExistence type="predicted"/>